<dbReference type="OrthoDB" id="439993at2759"/>
<keyword evidence="2" id="KW-1185">Reference proteome</keyword>
<dbReference type="Proteomes" id="UP000194127">
    <property type="component" value="Unassembled WGS sequence"/>
</dbReference>
<dbReference type="EMBL" id="KZ110602">
    <property type="protein sequence ID" value="OSX59534.1"/>
    <property type="molecule type" value="Genomic_DNA"/>
</dbReference>
<name>A0A1X6MT15_9APHY</name>
<evidence type="ECO:0000313" key="1">
    <source>
        <dbReference type="EMBL" id="OSX59534.1"/>
    </source>
</evidence>
<gene>
    <name evidence="1" type="ORF">POSPLADRAFT_1048847</name>
</gene>
<sequence>MLPFIPRSVARSAKPTPEFRVASLSASLRHSYISGNDGAQSSDQEILPAAKGKAKQSEATQAADEYAIVTFIALSDYALWSEPGLRRLVASGDEGYIPLSHILHQPPFTTAFRTVLQETAVVKAIRAHANDSFDLRMIVSASSHPTWQEPWVAGNVGGYEIRRKDWKEALQRSRNYSKHEWDDRTIYMENIPLPHRSVVSICRYTLSMLRAPPTPSGSMHVQHIWLPPHHQDNPGNSPKCKGFALVTLTHSEGAGRLLSEWPWEPRHIDLRSVAEPAEAHEAARYGFRTLSKTQWNQLQEEYLAYRQKLVDEIARAEEAVEDLAGPVGRPDVQIRPSVARFTLATPNPAAAPTDKQDHSTHAAVTICAKG</sequence>
<dbReference type="STRING" id="670580.A0A1X6MT15"/>
<accession>A0A1X6MT15</accession>
<organism evidence="1 2">
    <name type="scientific">Postia placenta MAD-698-R-SB12</name>
    <dbReference type="NCBI Taxonomy" id="670580"/>
    <lineage>
        <taxon>Eukaryota</taxon>
        <taxon>Fungi</taxon>
        <taxon>Dikarya</taxon>
        <taxon>Basidiomycota</taxon>
        <taxon>Agaricomycotina</taxon>
        <taxon>Agaricomycetes</taxon>
        <taxon>Polyporales</taxon>
        <taxon>Adustoporiaceae</taxon>
        <taxon>Rhodonia</taxon>
    </lineage>
</organism>
<evidence type="ECO:0000313" key="2">
    <source>
        <dbReference type="Proteomes" id="UP000194127"/>
    </source>
</evidence>
<dbReference type="GeneID" id="36324559"/>
<protein>
    <submittedName>
        <fullName evidence="1">Uncharacterized protein</fullName>
    </submittedName>
</protein>
<dbReference type="AlphaFoldDB" id="A0A1X6MT15"/>
<dbReference type="RefSeq" id="XP_024336328.1">
    <property type="nucleotide sequence ID" value="XM_024479609.1"/>
</dbReference>
<proteinExistence type="predicted"/>
<reference evidence="1 2" key="1">
    <citation type="submission" date="2017-04" db="EMBL/GenBank/DDBJ databases">
        <title>Genome Sequence of the Model Brown-Rot Fungus Postia placenta SB12.</title>
        <authorList>
            <consortium name="DOE Joint Genome Institute"/>
            <person name="Gaskell J."/>
            <person name="Kersten P."/>
            <person name="Larrondo L.F."/>
            <person name="Canessa P."/>
            <person name="Martinez D."/>
            <person name="Hibbett D."/>
            <person name="Schmoll M."/>
            <person name="Kubicek C.P."/>
            <person name="Martinez A.T."/>
            <person name="Yadav J."/>
            <person name="Master E."/>
            <person name="Magnuson J.K."/>
            <person name="James T."/>
            <person name="Yaver D."/>
            <person name="Berka R."/>
            <person name="Labutti K."/>
            <person name="Lipzen A."/>
            <person name="Aerts A."/>
            <person name="Barry K."/>
            <person name="Henrissat B."/>
            <person name="Blanchette R."/>
            <person name="Grigoriev I."/>
            <person name="Cullen D."/>
        </authorList>
    </citation>
    <scope>NUCLEOTIDE SEQUENCE [LARGE SCALE GENOMIC DNA]</scope>
    <source>
        <strain evidence="1 2">MAD-698-R-SB12</strain>
    </source>
</reference>